<accession>A0ABQ4CQ09</accession>
<reference evidence="2 3" key="1">
    <citation type="submission" date="2021-01" db="EMBL/GenBank/DDBJ databases">
        <title>Whole genome shotgun sequence of Asanoa siamensis NBRC 107932.</title>
        <authorList>
            <person name="Komaki H."/>
            <person name="Tamura T."/>
        </authorList>
    </citation>
    <scope>NUCLEOTIDE SEQUENCE [LARGE SCALE GENOMIC DNA]</scope>
    <source>
        <strain evidence="2 3">NBRC 107932</strain>
    </source>
</reference>
<feature type="domain" description="DUF7878" evidence="1">
    <location>
        <begin position="3"/>
        <end position="126"/>
    </location>
</feature>
<evidence type="ECO:0000313" key="2">
    <source>
        <dbReference type="EMBL" id="GIF73370.1"/>
    </source>
</evidence>
<proteinExistence type="predicted"/>
<dbReference type="RefSeq" id="WP_203713272.1">
    <property type="nucleotide sequence ID" value="NZ_BONE01000020.1"/>
</dbReference>
<evidence type="ECO:0000313" key="3">
    <source>
        <dbReference type="Proteomes" id="UP000604117"/>
    </source>
</evidence>
<name>A0ABQ4CQ09_9ACTN</name>
<dbReference type="EMBL" id="BONE01000020">
    <property type="protein sequence ID" value="GIF73370.1"/>
    <property type="molecule type" value="Genomic_DNA"/>
</dbReference>
<gene>
    <name evidence="2" type="ORF">Asi02nite_28880</name>
</gene>
<evidence type="ECO:0000259" key="1">
    <source>
        <dbReference type="Pfam" id="PF25297"/>
    </source>
</evidence>
<organism evidence="2 3">
    <name type="scientific">Asanoa siamensis</name>
    <dbReference type="NCBI Taxonomy" id="926357"/>
    <lineage>
        <taxon>Bacteria</taxon>
        <taxon>Bacillati</taxon>
        <taxon>Actinomycetota</taxon>
        <taxon>Actinomycetes</taxon>
        <taxon>Micromonosporales</taxon>
        <taxon>Micromonosporaceae</taxon>
        <taxon>Asanoa</taxon>
    </lineage>
</organism>
<comment type="caution">
    <text evidence="2">The sequence shown here is derived from an EMBL/GenBank/DDBJ whole genome shotgun (WGS) entry which is preliminary data.</text>
</comment>
<sequence>MEFRYGNLNADELQGDSSSELLVNLEADLEIADGERVIYAERAFPVVELARELVSWIQSPSYEERNAFEFVSLTFQETGVVRILHTSGGWSVTSAFSPEVLSDPMGWEEVEQIVRRFAGDLRRDLERLGVGAWLIPPSLGPG</sequence>
<keyword evidence="3" id="KW-1185">Reference proteome</keyword>
<dbReference type="Proteomes" id="UP000604117">
    <property type="component" value="Unassembled WGS sequence"/>
</dbReference>
<protein>
    <recommendedName>
        <fullName evidence="1">DUF7878 domain-containing protein</fullName>
    </recommendedName>
</protein>
<dbReference type="Pfam" id="PF25297">
    <property type="entry name" value="DUF7878"/>
    <property type="match status" value="1"/>
</dbReference>
<dbReference type="InterPro" id="IPR057200">
    <property type="entry name" value="DUF7878"/>
</dbReference>